<feature type="transmembrane region" description="Helical" evidence="1">
    <location>
        <begin position="121"/>
        <end position="143"/>
    </location>
</feature>
<feature type="transmembrane region" description="Helical" evidence="1">
    <location>
        <begin position="177"/>
        <end position="198"/>
    </location>
</feature>
<dbReference type="InterPro" id="IPR036890">
    <property type="entry name" value="HATPase_C_sf"/>
</dbReference>
<name>M7NE99_9MICC</name>
<keyword evidence="2" id="KW-0808">Transferase</keyword>
<keyword evidence="1" id="KW-0812">Transmembrane</keyword>
<sequence length="294" mass="32025">MKLWGVGSTLRWSPVVGRRRYAEWVNVDAQHPKFFGLHNPVETPKTSHEETVLRVLRMGLYVGLARVLSPGPGPVRGITVTAPNSLLAAPYLVGTVQEKCHAAGRAPSTVPWAKWGLCAVVVLWLVLLYLHVGYSWLAFTLFFLHQKILGHCNSLLAVALLTVGVIAAGWFHSGPAVLGPVIWAVFTVIMGMVCKALYTEDVNQRAALDELPATRAAITVEQHRARALEERTRLARKNAGIPTKPRSDGTRNGLIGLHERLELLGGTLKIESAPGEGTVLAVCVPYTIEESQGR</sequence>
<dbReference type="EMBL" id="AOCK01000001">
    <property type="protein sequence ID" value="EMR00140.1"/>
    <property type="molecule type" value="Genomic_DNA"/>
</dbReference>
<keyword evidence="1" id="KW-0472">Membrane</keyword>
<keyword evidence="1" id="KW-1133">Transmembrane helix</keyword>
<dbReference type="GO" id="GO:0016301">
    <property type="term" value="F:kinase activity"/>
    <property type="evidence" value="ECO:0007669"/>
    <property type="project" value="UniProtKB-KW"/>
</dbReference>
<dbReference type="eggNOG" id="COG4585">
    <property type="taxonomic scope" value="Bacteria"/>
</dbReference>
<dbReference type="AlphaFoldDB" id="M7NE99"/>
<proteinExistence type="predicted"/>
<dbReference type="SUPFAM" id="SSF55874">
    <property type="entry name" value="ATPase domain of HSP90 chaperone/DNA topoisomerase II/histidine kinase"/>
    <property type="match status" value="1"/>
</dbReference>
<dbReference type="Gene3D" id="3.30.565.10">
    <property type="entry name" value="Histidine kinase-like ATPase, C-terminal domain"/>
    <property type="match status" value="1"/>
</dbReference>
<gene>
    <name evidence="2" type="ORF">ADIAG_00147</name>
</gene>
<evidence type="ECO:0000313" key="3">
    <source>
        <dbReference type="Proteomes" id="UP000012015"/>
    </source>
</evidence>
<keyword evidence="3" id="KW-1185">Reference proteome</keyword>
<dbReference type="Proteomes" id="UP000012015">
    <property type="component" value="Unassembled WGS sequence"/>
</dbReference>
<protein>
    <submittedName>
        <fullName evidence="2">Signal transduction histidine kinase, nitrate/nitrite-specific</fullName>
    </submittedName>
</protein>
<reference evidence="2 3" key="1">
    <citation type="journal article" date="2013" name="Genome Announc.">
        <title>Draft Genome Sequence of Arthrobacter gangotriensis Strain Lz1yT, Isolated from a Penguin Rookery Soil Sample Collected in Antarctica, near the Indian Station Dakshin Gangotri.</title>
        <authorList>
            <person name="Shivaji S."/>
            <person name="Ara S."/>
            <person name="Bandi S."/>
            <person name="Singh A."/>
            <person name="Kumar Pinnaka A."/>
        </authorList>
    </citation>
    <scope>NUCLEOTIDE SEQUENCE [LARGE SCALE GENOMIC DNA]</scope>
    <source>
        <strain evidence="2 3">Lz1y</strain>
    </source>
</reference>
<keyword evidence="2" id="KW-0418">Kinase</keyword>
<evidence type="ECO:0000313" key="2">
    <source>
        <dbReference type="EMBL" id="EMR00140.1"/>
    </source>
</evidence>
<evidence type="ECO:0000256" key="1">
    <source>
        <dbReference type="SAM" id="Phobius"/>
    </source>
</evidence>
<dbReference type="PATRIC" id="fig|1276920.7.peg.143"/>
<feature type="transmembrane region" description="Helical" evidence="1">
    <location>
        <begin position="155"/>
        <end position="171"/>
    </location>
</feature>
<comment type="caution">
    <text evidence="2">The sequence shown here is derived from an EMBL/GenBank/DDBJ whole genome shotgun (WGS) entry which is preliminary data.</text>
</comment>
<accession>M7NE99</accession>
<dbReference type="STRING" id="1276920.ADIAG_00147"/>
<organism evidence="2 3">
    <name type="scientific">Paeniglutamicibacter gangotriensis Lz1y</name>
    <dbReference type="NCBI Taxonomy" id="1276920"/>
    <lineage>
        <taxon>Bacteria</taxon>
        <taxon>Bacillati</taxon>
        <taxon>Actinomycetota</taxon>
        <taxon>Actinomycetes</taxon>
        <taxon>Micrococcales</taxon>
        <taxon>Micrococcaceae</taxon>
        <taxon>Paeniglutamicibacter</taxon>
    </lineage>
</organism>